<comment type="caution">
    <text evidence="10">The sequence shown here is derived from an EMBL/GenBank/DDBJ whole genome shotgun (WGS) entry which is preliminary data.</text>
</comment>
<reference evidence="10" key="1">
    <citation type="submission" date="2021-03" db="EMBL/GenBank/DDBJ databases">
        <title>Comparative genomics and phylogenomic investigation of the class Geoglossomycetes provide insights into ecological specialization and systematics.</title>
        <authorList>
            <person name="Melie T."/>
            <person name="Pirro S."/>
            <person name="Miller A.N."/>
            <person name="Quandt A."/>
        </authorList>
    </citation>
    <scope>NUCLEOTIDE SEQUENCE</scope>
    <source>
        <strain evidence="10">CAQ_001_2017</strain>
    </source>
</reference>
<keyword evidence="1" id="KW-0436">Ligase</keyword>
<organism evidence="10 11">
    <name type="scientific">Trichoglossum hirsutum</name>
    <dbReference type="NCBI Taxonomy" id="265104"/>
    <lineage>
        <taxon>Eukaryota</taxon>
        <taxon>Fungi</taxon>
        <taxon>Dikarya</taxon>
        <taxon>Ascomycota</taxon>
        <taxon>Pezizomycotina</taxon>
        <taxon>Geoglossomycetes</taxon>
        <taxon>Geoglossales</taxon>
        <taxon>Geoglossaceae</taxon>
        <taxon>Trichoglossum</taxon>
    </lineage>
</organism>
<dbReference type="Gene3D" id="3.40.50.620">
    <property type="entry name" value="HUPs"/>
    <property type="match status" value="1"/>
</dbReference>
<dbReference type="InterPro" id="IPR013155">
    <property type="entry name" value="M/V/L/I-tRNA-synth_anticd-bd"/>
</dbReference>
<dbReference type="Gene3D" id="1.10.730.20">
    <property type="match status" value="2"/>
</dbReference>
<dbReference type="SUPFAM" id="SSF47323">
    <property type="entry name" value="Anticodon-binding domain of a subclass of class I aminoacyl-tRNA synthetases"/>
    <property type="match status" value="1"/>
</dbReference>
<evidence type="ECO:0008006" key="12">
    <source>
        <dbReference type="Google" id="ProtNLM"/>
    </source>
</evidence>
<evidence type="ECO:0000313" key="10">
    <source>
        <dbReference type="EMBL" id="KAH0553004.1"/>
    </source>
</evidence>
<dbReference type="InterPro" id="IPR010663">
    <property type="entry name" value="Znf_FPG/IleRS"/>
</dbReference>
<feature type="domain" description="Zinc finger FPG/IleRS-type" evidence="8">
    <location>
        <begin position="540"/>
        <end position="563"/>
    </location>
</feature>
<dbReference type="SUPFAM" id="SSF52374">
    <property type="entry name" value="Nucleotidylyl transferase"/>
    <property type="match status" value="1"/>
</dbReference>
<dbReference type="InterPro" id="IPR050081">
    <property type="entry name" value="Ile-tRNA_ligase"/>
</dbReference>
<feature type="domain" description="Methionyl/Valyl/Leucyl/Isoleucyl-tRNA synthetase anticodon-binding" evidence="9">
    <location>
        <begin position="344"/>
        <end position="478"/>
    </location>
</feature>
<evidence type="ECO:0000256" key="1">
    <source>
        <dbReference type="ARBA" id="ARBA00022598"/>
    </source>
</evidence>
<evidence type="ECO:0000259" key="9">
    <source>
        <dbReference type="Pfam" id="PF08264"/>
    </source>
</evidence>
<keyword evidence="11" id="KW-1185">Reference proteome</keyword>
<keyword evidence="5" id="KW-0030">Aminoacyl-tRNA synthetase</keyword>
<dbReference type="GO" id="GO:0005524">
    <property type="term" value="F:ATP binding"/>
    <property type="evidence" value="ECO:0007669"/>
    <property type="project" value="UniProtKB-KW"/>
</dbReference>
<evidence type="ECO:0000313" key="11">
    <source>
        <dbReference type="Proteomes" id="UP000750711"/>
    </source>
</evidence>
<feature type="domain" description="Aminoacyl-tRNA synthetase class Ia" evidence="7">
    <location>
        <begin position="2"/>
        <end position="257"/>
    </location>
</feature>
<dbReference type="Pfam" id="PF00133">
    <property type="entry name" value="tRNA-synt_1"/>
    <property type="match status" value="1"/>
</dbReference>
<proteinExistence type="predicted"/>
<dbReference type="GO" id="GO:0032543">
    <property type="term" value="P:mitochondrial translation"/>
    <property type="evidence" value="ECO:0007669"/>
    <property type="project" value="TreeGrafter"/>
</dbReference>
<evidence type="ECO:0000256" key="5">
    <source>
        <dbReference type="ARBA" id="ARBA00023146"/>
    </source>
</evidence>
<evidence type="ECO:0000259" key="7">
    <source>
        <dbReference type="Pfam" id="PF00133"/>
    </source>
</evidence>
<dbReference type="Pfam" id="PF08264">
    <property type="entry name" value="Anticodon_1"/>
    <property type="match status" value="1"/>
</dbReference>
<dbReference type="CDD" id="cd07960">
    <property type="entry name" value="Anticodon_Ia_Ile_BEm"/>
    <property type="match status" value="1"/>
</dbReference>
<keyword evidence="4" id="KW-0648">Protein biosynthesis</keyword>
<dbReference type="PANTHER" id="PTHR42765:SF1">
    <property type="entry name" value="ISOLEUCINE--TRNA LIGASE, MITOCHONDRIAL"/>
    <property type="match status" value="1"/>
</dbReference>
<dbReference type="InterPro" id="IPR014729">
    <property type="entry name" value="Rossmann-like_a/b/a_fold"/>
</dbReference>
<evidence type="ECO:0000256" key="3">
    <source>
        <dbReference type="ARBA" id="ARBA00022840"/>
    </source>
</evidence>
<dbReference type="GO" id="GO:0006428">
    <property type="term" value="P:isoleucyl-tRNA aminoacylation"/>
    <property type="evidence" value="ECO:0007669"/>
    <property type="project" value="TreeGrafter"/>
</dbReference>
<dbReference type="GO" id="GO:0005739">
    <property type="term" value="C:mitochondrion"/>
    <property type="evidence" value="ECO:0007669"/>
    <property type="project" value="TreeGrafter"/>
</dbReference>
<dbReference type="Pfam" id="PF06827">
    <property type="entry name" value="zf-FPG_IleRS"/>
    <property type="match status" value="1"/>
</dbReference>
<dbReference type="GO" id="GO:0000049">
    <property type="term" value="F:tRNA binding"/>
    <property type="evidence" value="ECO:0007669"/>
    <property type="project" value="InterPro"/>
</dbReference>
<dbReference type="GO" id="GO:0004822">
    <property type="term" value="F:isoleucine-tRNA ligase activity"/>
    <property type="evidence" value="ECO:0007669"/>
    <property type="project" value="TreeGrafter"/>
</dbReference>
<dbReference type="Gene3D" id="1.10.10.830">
    <property type="entry name" value="Ile-tRNA synthetase CP2 domain-like"/>
    <property type="match status" value="1"/>
</dbReference>
<dbReference type="Proteomes" id="UP000750711">
    <property type="component" value="Unassembled WGS sequence"/>
</dbReference>
<feature type="region of interest" description="Disordered" evidence="6">
    <location>
        <begin position="215"/>
        <end position="238"/>
    </location>
</feature>
<dbReference type="AlphaFoldDB" id="A0A9P8L7R0"/>
<dbReference type="InterPro" id="IPR002300">
    <property type="entry name" value="aa-tRNA-synth_Ia"/>
</dbReference>
<evidence type="ECO:0000256" key="4">
    <source>
        <dbReference type="ARBA" id="ARBA00022917"/>
    </source>
</evidence>
<dbReference type="EMBL" id="JAGHQM010001653">
    <property type="protein sequence ID" value="KAH0553004.1"/>
    <property type="molecule type" value="Genomic_DNA"/>
</dbReference>
<name>A0A9P8L7R0_9PEZI</name>
<dbReference type="InterPro" id="IPR009080">
    <property type="entry name" value="tRNAsynth_Ia_anticodon-bd"/>
</dbReference>
<dbReference type="InterPro" id="IPR033708">
    <property type="entry name" value="Anticodon_Ile_BEm"/>
</dbReference>
<dbReference type="PANTHER" id="PTHR42765">
    <property type="entry name" value="SOLEUCYL-TRNA SYNTHETASE"/>
    <property type="match status" value="1"/>
</dbReference>
<evidence type="ECO:0000256" key="6">
    <source>
        <dbReference type="SAM" id="MobiDB-lite"/>
    </source>
</evidence>
<evidence type="ECO:0000256" key="2">
    <source>
        <dbReference type="ARBA" id="ARBA00022741"/>
    </source>
</evidence>
<sequence length="577" mass="64404">MQWFADVGAIKKPALAALDRVQYIPSSGESRLAAFVDGRNEWCISRQRAWGVPIPVLYSRESGDPVLTSESIQHILSVVKERGTDAWWTDKEDDAAWIPCNLLAPDGKSRHDRGKDTMDVWFDSGTSWALLMQSEQRAARPLADVYSEGTDQHRGWFQSSLLTHVAHQLSTSDDAPTAPYGTLITHGFVLDHEGRKMSKSKGNVISPNQVVSGALLPSKKNNTKGKQQQNKNPEHDGLGPDVLRLWVARSDYTTDVVIGPEVLQDAHNCLHKLRVTFRWLLGCLSDWQLGHAVEFEHLNKIDRIALLHLAVVNRAVSDSFKKYEYHKGKSCVGIGPTGSSTDMLTAANAISKYVSREFSAWYGEAVKDRVYADRPDSRSRLSAQTVLFQVYNNLLGMLAPLTPLLVEEVWSHTPEAVRGNDDHPLRRLYPTLPIPDQWETSQLMKDLVWLSTAHSAVKACQEKARAEKVIGSSLQCSIHLQIPSTEGLALFESYETELKDLFVVSGITLGHDARDEKACSTEFPIPGGGMGIAFVLPPPGNKCERCWQYIVQEKETASICERCKDALKYYEQACRDH</sequence>
<evidence type="ECO:0000259" key="8">
    <source>
        <dbReference type="Pfam" id="PF06827"/>
    </source>
</evidence>
<gene>
    <name evidence="10" type="ORF">GP486_006800</name>
</gene>
<accession>A0A9P8L7R0</accession>
<keyword evidence="3" id="KW-0067">ATP-binding</keyword>
<protein>
    <recommendedName>
        <fullName evidence="12">Isoleucyl-tRNA synthetase</fullName>
    </recommendedName>
</protein>
<keyword evidence="2" id="KW-0547">Nucleotide-binding</keyword>